<name>A0ABP8V2M2_9GAMM</name>
<organism evidence="3 4">
    <name type="scientific">Kistimonas scapharcae</name>
    <dbReference type="NCBI Taxonomy" id="1036133"/>
    <lineage>
        <taxon>Bacteria</taxon>
        <taxon>Pseudomonadati</taxon>
        <taxon>Pseudomonadota</taxon>
        <taxon>Gammaproteobacteria</taxon>
        <taxon>Oceanospirillales</taxon>
        <taxon>Endozoicomonadaceae</taxon>
        <taxon>Kistimonas</taxon>
    </lineage>
</organism>
<reference evidence="4" key="1">
    <citation type="journal article" date="2019" name="Int. J. Syst. Evol. Microbiol.">
        <title>The Global Catalogue of Microorganisms (GCM) 10K type strain sequencing project: providing services to taxonomists for standard genome sequencing and annotation.</title>
        <authorList>
            <consortium name="The Broad Institute Genomics Platform"/>
            <consortium name="The Broad Institute Genome Sequencing Center for Infectious Disease"/>
            <person name="Wu L."/>
            <person name="Ma J."/>
        </authorList>
    </citation>
    <scope>NUCLEOTIDE SEQUENCE [LARGE SCALE GENOMIC DNA]</scope>
    <source>
        <strain evidence="4">JCM 17805</strain>
    </source>
</reference>
<dbReference type="PANTHER" id="PTHR30388">
    <property type="entry name" value="ALDEHYDE OXIDOREDUCTASE MOLYBDENUM COFACTOR ASSEMBLY PROTEIN"/>
    <property type="match status" value="1"/>
</dbReference>
<dbReference type="InterPro" id="IPR052698">
    <property type="entry name" value="MoCofactor_Util/Proc"/>
</dbReference>
<gene>
    <name evidence="3" type="primary">xdhC</name>
    <name evidence="3" type="ORF">GCM10023116_24690</name>
</gene>
<evidence type="ECO:0000313" key="4">
    <source>
        <dbReference type="Proteomes" id="UP001500604"/>
    </source>
</evidence>
<evidence type="ECO:0000313" key="3">
    <source>
        <dbReference type="EMBL" id="GAA4650186.1"/>
    </source>
</evidence>
<accession>A0ABP8V2M2</accession>
<comment type="caution">
    <text evidence="3">The sequence shown here is derived from an EMBL/GenBank/DDBJ whole genome shotgun (WGS) entry which is preliminary data.</text>
</comment>
<dbReference type="InterPro" id="IPR003777">
    <property type="entry name" value="XdhC_CoxI"/>
</dbReference>
<dbReference type="NCBIfam" id="TIGR02964">
    <property type="entry name" value="xanthine_xdhC"/>
    <property type="match status" value="1"/>
</dbReference>
<dbReference type="Gene3D" id="3.40.50.720">
    <property type="entry name" value="NAD(P)-binding Rossmann-like Domain"/>
    <property type="match status" value="1"/>
</dbReference>
<dbReference type="PANTHER" id="PTHR30388:SF6">
    <property type="entry name" value="XANTHINE DEHYDROGENASE SUBUNIT A-RELATED"/>
    <property type="match status" value="1"/>
</dbReference>
<proteinExistence type="predicted"/>
<dbReference type="Pfam" id="PF02625">
    <property type="entry name" value="XdhC_CoxI"/>
    <property type="match status" value="1"/>
</dbReference>
<dbReference type="InterPro" id="IPR014308">
    <property type="entry name" value="Xanthine_DH_XdhC"/>
</dbReference>
<feature type="domain" description="XdhC Rossmann" evidence="2">
    <location>
        <begin position="108"/>
        <end position="249"/>
    </location>
</feature>
<dbReference type="RefSeq" id="WP_345196292.1">
    <property type="nucleotide sequence ID" value="NZ_BAABFL010000371.1"/>
</dbReference>
<feature type="domain" description="XdhC- CoxI" evidence="1">
    <location>
        <begin position="15"/>
        <end position="77"/>
    </location>
</feature>
<evidence type="ECO:0000259" key="1">
    <source>
        <dbReference type="Pfam" id="PF02625"/>
    </source>
</evidence>
<protein>
    <submittedName>
        <fullName evidence="3">Xanthine dehydrogenase accessory protein XdhC</fullName>
    </submittedName>
</protein>
<dbReference type="InterPro" id="IPR027051">
    <property type="entry name" value="XdhC_Rossmann_dom"/>
</dbReference>
<keyword evidence="4" id="KW-1185">Reference proteome</keyword>
<sequence>MTVKRWFDAVQNCEQTGIAYVLATILGTTGSTPRDPGSKMVISADATFDTLGGGHLELDITKKARTLLDNGIAGNHLEHFPLGARLGQCCGGSVTVLLECFIQPGLNLALFGAGHVAQALVTILGGLPGPVRWIDNRPDMVPETTPANVRFFLEEDPVDFVETLPANSQVLILTHSHALDFELVKAALQRKDCSYIGCIGSKAKAKRFQTRLLHQGYSQTHIAQLNCPVGHPDIPGKRPMEVAVSIAASLIALINNNINQPAEIRSHGIEIHKQIVKTLSCQ</sequence>
<dbReference type="Proteomes" id="UP001500604">
    <property type="component" value="Unassembled WGS sequence"/>
</dbReference>
<dbReference type="SUPFAM" id="SSF51735">
    <property type="entry name" value="NAD(P)-binding Rossmann-fold domains"/>
    <property type="match status" value="1"/>
</dbReference>
<dbReference type="InterPro" id="IPR036291">
    <property type="entry name" value="NAD(P)-bd_dom_sf"/>
</dbReference>
<dbReference type="EMBL" id="BAABFL010000371">
    <property type="protein sequence ID" value="GAA4650186.1"/>
    <property type="molecule type" value="Genomic_DNA"/>
</dbReference>
<evidence type="ECO:0000259" key="2">
    <source>
        <dbReference type="Pfam" id="PF13478"/>
    </source>
</evidence>
<dbReference type="Pfam" id="PF13478">
    <property type="entry name" value="XdhC_C"/>
    <property type="match status" value="1"/>
</dbReference>